<reference evidence="2 3" key="1">
    <citation type="submission" date="2011-09" db="EMBL/GenBank/DDBJ databases">
        <authorList>
            <person name="Weinstock G."/>
            <person name="Sodergren E."/>
            <person name="Clifton S."/>
            <person name="Fulton L."/>
            <person name="Fulton B."/>
            <person name="Courtney L."/>
            <person name="Fronick C."/>
            <person name="Harrison M."/>
            <person name="Strong C."/>
            <person name="Farmer C."/>
            <person name="Delahaunty K."/>
            <person name="Markovic C."/>
            <person name="Hall O."/>
            <person name="Minx P."/>
            <person name="Tomlinson C."/>
            <person name="Mitreva M."/>
            <person name="Hou S."/>
            <person name="Chen J."/>
            <person name="Wollam A."/>
            <person name="Pepin K.H."/>
            <person name="Johnson M."/>
            <person name="Bhonagiri V."/>
            <person name="Zhang X."/>
            <person name="Suruliraj S."/>
            <person name="Warren W."/>
            <person name="Chinwalla A."/>
            <person name="Mardis E.R."/>
            <person name="Wilson R.K."/>
        </authorList>
    </citation>
    <scope>NUCLEOTIDE SEQUENCE [LARGE SCALE GENOMIC DNA]</scope>
    <source>
        <strain evidence="2 3">F0435</strain>
    </source>
</reference>
<evidence type="ECO:0000313" key="2">
    <source>
        <dbReference type="EMBL" id="EHO47509.1"/>
    </source>
</evidence>
<sequence length="56" mass="6004">MAFATKLAKEAKVGVTPGSAFGPGGEGWIRLSYAAADEDIKLAMDRMNQYLLELAE</sequence>
<feature type="domain" description="Aminotransferase class I/classII large" evidence="1">
    <location>
        <begin position="1"/>
        <end position="45"/>
    </location>
</feature>
<organism evidence="2 3">
    <name type="scientific">Lentilactobacillus kisonensis F0435</name>
    <dbReference type="NCBI Taxonomy" id="797516"/>
    <lineage>
        <taxon>Bacteria</taxon>
        <taxon>Bacillati</taxon>
        <taxon>Bacillota</taxon>
        <taxon>Bacilli</taxon>
        <taxon>Lactobacillales</taxon>
        <taxon>Lactobacillaceae</taxon>
        <taxon>Lentilactobacillus</taxon>
    </lineage>
</organism>
<dbReference type="GO" id="GO:0030170">
    <property type="term" value="F:pyridoxal phosphate binding"/>
    <property type="evidence" value="ECO:0007669"/>
    <property type="project" value="InterPro"/>
</dbReference>
<protein>
    <recommendedName>
        <fullName evidence="1">Aminotransferase class I/classII large domain-containing protein</fullName>
    </recommendedName>
</protein>
<name>H1LKC3_9LACO</name>
<accession>H1LKC3</accession>
<dbReference type="InterPro" id="IPR015422">
    <property type="entry name" value="PyrdxlP-dep_Trfase_small"/>
</dbReference>
<dbReference type="EMBL" id="AGRJ01000258">
    <property type="protein sequence ID" value="EHO47509.1"/>
    <property type="molecule type" value="Genomic_DNA"/>
</dbReference>
<dbReference type="AlphaFoldDB" id="H1LKC3"/>
<dbReference type="InterPro" id="IPR015424">
    <property type="entry name" value="PyrdxlP-dep_Trfase"/>
</dbReference>
<dbReference type="SUPFAM" id="SSF53383">
    <property type="entry name" value="PLP-dependent transferases"/>
    <property type="match status" value="1"/>
</dbReference>
<dbReference type="InterPro" id="IPR004839">
    <property type="entry name" value="Aminotransferase_I/II_large"/>
</dbReference>
<gene>
    <name evidence="2" type="ORF">HMPREF9104_03069</name>
</gene>
<dbReference type="Gene3D" id="3.90.1150.10">
    <property type="entry name" value="Aspartate Aminotransferase, domain 1"/>
    <property type="match status" value="1"/>
</dbReference>
<dbReference type="STRING" id="797516.HMPREF9104_03069"/>
<comment type="caution">
    <text evidence="2">The sequence shown here is derived from an EMBL/GenBank/DDBJ whole genome shotgun (WGS) entry which is preliminary data.</text>
</comment>
<dbReference type="PATRIC" id="fig|797516.3.peg.2764"/>
<evidence type="ECO:0000313" key="3">
    <source>
        <dbReference type="Proteomes" id="UP000005025"/>
    </source>
</evidence>
<dbReference type="HOGENOM" id="CLU_3008631_0_0_9"/>
<dbReference type="Proteomes" id="UP000005025">
    <property type="component" value="Unassembled WGS sequence"/>
</dbReference>
<proteinExistence type="predicted"/>
<evidence type="ECO:0000259" key="1">
    <source>
        <dbReference type="Pfam" id="PF00155"/>
    </source>
</evidence>
<dbReference type="Pfam" id="PF00155">
    <property type="entry name" value="Aminotran_1_2"/>
    <property type="match status" value="1"/>
</dbReference>